<evidence type="ECO:0000256" key="8">
    <source>
        <dbReference type="ARBA" id="ARBA00022741"/>
    </source>
</evidence>
<reference evidence="13 14" key="1">
    <citation type="submission" date="2019-07" db="EMBL/GenBank/DDBJ databases">
        <title>Genomes of Cafeteria roenbergensis.</title>
        <authorList>
            <person name="Fischer M.G."/>
            <person name="Hackl T."/>
            <person name="Roman M."/>
        </authorList>
    </citation>
    <scope>NUCLEOTIDE SEQUENCE [LARGE SCALE GENOMIC DNA]</scope>
    <source>
        <strain evidence="13 14">E4-10P</strain>
    </source>
</reference>
<keyword evidence="7" id="KW-0812">Transmembrane</keyword>
<dbReference type="EMBL" id="VLTO01000105">
    <property type="protein sequence ID" value="KAA0164127.1"/>
    <property type="molecule type" value="Genomic_DNA"/>
</dbReference>
<comment type="subcellular location">
    <subcellularLocation>
        <location evidence="1">Membrane</location>
        <topology evidence="1">Single-pass type II membrane protein</topology>
    </subcellularLocation>
</comment>
<comment type="similarity">
    <text evidence="3">Belongs to the glycosyltransferase 31 family. Beta3-Gal-T subfamily.</text>
</comment>
<organism evidence="13 14">
    <name type="scientific">Cafeteria roenbergensis</name>
    <name type="common">Marine flagellate</name>
    <dbReference type="NCBI Taxonomy" id="33653"/>
    <lineage>
        <taxon>Eukaryota</taxon>
        <taxon>Sar</taxon>
        <taxon>Stramenopiles</taxon>
        <taxon>Bigyra</taxon>
        <taxon>Opalozoa</taxon>
        <taxon>Bicosoecida</taxon>
        <taxon>Cafeteriaceae</taxon>
        <taxon>Cafeteria</taxon>
    </lineage>
</organism>
<evidence type="ECO:0000256" key="5">
    <source>
        <dbReference type="ARBA" id="ARBA00022676"/>
    </source>
</evidence>
<keyword evidence="9" id="KW-0735">Signal-anchor</keyword>
<dbReference type="GO" id="GO:0016020">
    <property type="term" value="C:membrane"/>
    <property type="evidence" value="ECO:0007669"/>
    <property type="project" value="UniProtKB-SubCell"/>
</dbReference>
<gene>
    <name evidence="13" type="ORF">FNF27_07845</name>
</gene>
<accession>A0A5A8DHK8</accession>
<keyword evidence="10" id="KW-1133">Transmembrane helix</keyword>
<feature type="domain" description="Fringe-like glycosyltransferase" evidence="12">
    <location>
        <begin position="394"/>
        <end position="590"/>
    </location>
</feature>
<dbReference type="PANTHER" id="PTHR23033">
    <property type="entry name" value="BETA1,3-GALACTOSYLTRANSFERASE"/>
    <property type="match status" value="1"/>
</dbReference>
<evidence type="ECO:0000313" key="13">
    <source>
        <dbReference type="EMBL" id="KAA0164127.1"/>
    </source>
</evidence>
<dbReference type="GO" id="GO:0000166">
    <property type="term" value="F:nucleotide binding"/>
    <property type="evidence" value="ECO:0007669"/>
    <property type="project" value="UniProtKB-KW"/>
</dbReference>
<comment type="pathway">
    <text evidence="2">Protein modification; protein glycosylation.</text>
</comment>
<proteinExistence type="inferred from homology"/>
<dbReference type="AlphaFoldDB" id="A0A5A8DHK8"/>
<evidence type="ECO:0000256" key="6">
    <source>
        <dbReference type="ARBA" id="ARBA00022679"/>
    </source>
</evidence>
<evidence type="ECO:0000256" key="9">
    <source>
        <dbReference type="ARBA" id="ARBA00022968"/>
    </source>
</evidence>
<name>A0A5A8DHK8_CAFRO</name>
<evidence type="ECO:0000256" key="1">
    <source>
        <dbReference type="ARBA" id="ARBA00004606"/>
    </source>
</evidence>
<dbReference type="GO" id="GO:0016263">
    <property type="term" value="F:glycoprotein-N-acetylgalactosamine 3-beta-galactosyltransferase activity"/>
    <property type="evidence" value="ECO:0007669"/>
    <property type="project" value="UniProtKB-EC"/>
</dbReference>
<evidence type="ECO:0000259" key="12">
    <source>
        <dbReference type="Pfam" id="PF02434"/>
    </source>
</evidence>
<dbReference type="InterPro" id="IPR026050">
    <property type="entry name" value="C1GALT1/C1GALT1_chp1"/>
</dbReference>
<dbReference type="PANTHER" id="PTHR23033:SF50">
    <property type="entry name" value="HEXOSYLTRANSFERASE"/>
    <property type="match status" value="1"/>
</dbReference>
<evidence type="ECO:0000256" key="11">
    <source>
        <dbReference type="ARBA" id="ARBA00023136"/>
    </source>
</evidence>
<evidence type="ECO:0000256" key="3">
    <source>
        <dbReference type="ARBA" id="ARBA00006462"/>
    </source>
</evidence>
<dbReference type="Pfam" id="PF02434">
    <property type="entry name" value="Fringe"/>
    <property type="match status" value="1"/>
</dbReference>
<dbReference type="EC" id="2.4.1.122" evidence="4"/>
<keyword evidence="6" id="KW-0808">Transferase</keyword>
<evidence type="ECO:0000256" key="4">
    <source>
        <dbReference type="ARBA" id="ARBA00012557"/>
    </source>
</evidence>
<evidence type="ECO:0000256" key="10">
    <source>
        <dbReference type="ARBA" id="ARBA00022989"/>
    </source>
</evidence>
<comment type="caution">
    <text evidence="13">The sequence shown here is derived from an EMBL/GenBank/DDBJ whole genome shotgun (WGS) entry which is preliminary data.</text>
</comment>
<keyword evidence="5" id="KW-0328">Glycosyltransferase</keyword>
<evidence type="ECO:0000256" key="7">
    <source>
        <dbReference type="ARBA" id="ARBA00022692"/>
    </source>
</evidence>
<dbReference type="OrthoDB" id="414175at2759"/>
<sequence>MPSRDSRLLVGIQVTSSPSVLAVGVDLLAPWVNDLVVIDTPRSYDGTLRPSGDVLGRLAEQQMRKRNVRYMVASVPEGCALQEGGCEAAHAQATLELAGSAMGAADHDLFVLMRSDQLVDGRVLDAAAGANKRAVLVLRRFVHSIRWRPVDGAEQTSTAAVLPWAELQRLGAAAAAAHAQQVAGPRHTGAGGAALPVGALPREEAGCSSLQGWDADAPLRGAVTVLGAGIQLLLAGSLFELRASAQIYFAQAWNELPARSATALAVRALEDGVDLLRCTTSQFGDARADDAACGPGAGCGSGAPPRRQVLVADDCGRLRRTLSVDFEGGLPVNFGRSVADRLMALNDEVRTAWASVAAPGTTAAAPQRLLPGHSDLLDGGPCSGRAVYQLGLDPSDIVIAIVTSSGAHDRLWEAQTTWIPRARDLGISIVYISDTDDPFIPTMSCPNCTADKFGLKWKTRFSFLHMLEAFPHAKWLFRAMDDTYVAVDNLVFHLAQLDPSERVYLGDPYYYARDGSVQVLPIMQKPFPFTHPSYPVEAYPGGGCGWILSRPAAEFAMERVAVYDRLITANEIFDDVFWGMFMNDIGLPMEPASCLTQSALLPSHARLGLEACRIPPAFPPRPQTMVDPYPSMYRPCAIHMVRFGGTMAAVHDDVESVCSDFGIHSLESTAFEMCDAWAVEYR</sequence>
<evidence type="ECO:0000256" key="2">
    <source>
        <dbReference type="ARBA" id="ARBA00004922"/>
    </source>
</evidence>
<dbReference type="Gene3D" id="3.90.550.50">
    <property type="match status" value="1"/>
</dbReference>
<protein>
    <recommendedName>
        <fullName evidence="4">N-acetylgalactosaminide beta-1,3-galactosyltransferase</fullName>
        <ecNumber evidence="4">2.4.1.122</ecNumber>
    </recommendedName>
</protein>
<dbReference type="Proteomes" id="UP000322899">
    <property type="component" value="Unassembled WGS sequence"/>
</dbReference>
<evidence type="ECO:0000313" key="14">
    <source>
        <dbReference type="Proteomes" id="UP000322899"/>
    </source>
</evidence>
<keyword evidence="11" id="KW-0472">Membrane</keyword>
<keyword evidence="8" id="KW-0547">Nucleotide-binding</keyword>
<dbReference type="InterPro" id="IPR003378">
    <property type="entry name" value="Fringe-like_glycosylTrfase"/>
</dbReference>